<comment type="similarity">
    <text evidence="1">Belongs to the oxoprolinase family.</text>
</comment>
<evidence type="ECO:0000313" key="7">
    <source>
        <dbReference type="EMBL" id="RAL02530.1"/>
    </source>
</evidence>
<dbReference type="PANTHER" id="PTHR11365">
    <property type="entry name" value="5-OXOPROLINASE RELATED"/>
    <property type="match status" value="1"/>
</dbReference>
<evidence type="ECO:0000313" key="8">
    <source>
        <dbReference type="Proteomes" id="UP000249402"/>
    </source>
</evidence>
<dbReference type="Pfam" id="PF01968">
    <property type="entry name" value="Hydantoinase_A"/>
    <property type="match status" value="1"/>
</dbReference>
<feature type="domain" description="Acetophenone carboxylase-like C-terminal" evidence="6">
    <location>
        <begin position="661"/>
        <end position="729"/>
    </location>
</feature>
<dbReference type="Pfam" id="PF19278">
    <property type="entry name" value="Hydant_A_C"/>
    <property type="match status" value="1"/>
</dbReference>
<dbReference type="PANTHER" id="PTHR11365:SF2">
    <property type="entry name" value="5-OXOPROLINASE"/>
    <property type="match status" value="1"/>
</dbReference>
<dbReference type="Pfam" id="PF05378">
    <property type="entry name" value="Hydant_A_N"/>
    <property type="match status" value="1"/>
</dbReference>
<dbReference type="Proteomes" id="UP000249402">
    <property type="component" value="Unassembled WGS sequence"/>
</dbReference>
<sequence length="1329" mass="144895">MTLSGIGISIDSGGTFTDIHATIPGISEDIALKLLSVDPQNYDDAPTEGIRRVLEIATESQIPRRQPLDLSIVKNIRIGTTVATNALLERKGERSALVITKGFRDLLLIGNRASLDIFGLTGSMPLVLYEKVIEVDERVVLEDVPEGPERMVADVDFDSKLNTGVSKQAVRVLRKPYLGIVRQQLEPLLDDGITSISICFMHSYAYPDHELMVADIARSMGFSVTISSLMQPKIGMVARGQSATVDAYLTPLIWKHIEYSRKTFTSQLGGSFFPRCDFMQNDGGVVNIGNLEGNKAILSGPAGGVLGYASTCYDQSSGRPLIGFDMGGTSTKISRFAGQYEHVSETVAGGVTLGRPQLKITSVPAGGSSQLFWSEKSFEIGPSSAGAYPGPACYRKGGPLTVTDANLLLGRLVPECFPKVFGPSGNEALDLTTTRRMFAELCSKINDSTEPGRSNSTPEEVALEFLRAANDVVCRPIRSLAEARASETKHHDLVAFGGAGGQHACFIASSLGMSRVILHRHSSILSAYGMAFADQVSDLQEPLECVFHPDIIPRVQSIATSLRGNAESELRDRGIEDHDEIEIDLYLQMHYEGSDTVLMIPKPQDGWGFAEMFAERHRQEYGFTVPRTVVVDNVRLRAVGRKKSTGSLSPAQQLACLKNVRAPSQDTMMMRKDVYFEGLGWQLTPIYRLESLTTADHIKGPALVIDNTQTIVVTPNAQATILDNHVVIDIVSSSWTPDSQAVAAVDPLQVPVFGQRFMSIATQMDRSLQMACVNLKLNERLHFSCAILSQDRRLIASVPQNPSLPSTIQCAMPSQREVWKHKLRDGDVLVLRQSVRGDTHLIEITVITPVFHNGHIVYYCTSTGVFAGLSTPDLRELRQEDRETTPVILVRDGVIDEENIRKNILLQLTELPGRNDSPKLADHLANIHALIGANQKGKNLLRKILEEHDVKTVMSYVKAMESSAEATARHLLRDLHVTHDGRLLITNDFINDGIPICLAITINGHTGTADFDFTGTEPLTLYSIKGRTDLPPAVAYSAIMYALHRSIGKDITMNQGFLNAINVILPPQPVPPLRPDESCVSSQRVIDLILHCFDTCVTSPGRVHSLSLSASSRLSSDGTCIPGYGYHETIAGGTRAGSESHGMDVMQAGMTQTRVTDCELLERRYPCLVREFSLRYGSGGKGKFHGGDGCIRDIEFREPVLVKLLSDRQHPIQHGLQGGKNGQAGVNLFVKKATTDGEEDQVIDLGPRSTIEACKGDRVIIKTSGGGGWGDPSSGRDGEDYGMPLRPSCKYGSFSPRPSTALSSTDGPLIYSSVKSHGADNSTLRRHSH</sequence>
<feature type="compositionally biased region" description="Polar residues" evidence="2">
    <location>
        <begin position="1313"/>
        <end position="1322"/>
    </location>
</feature>
<dbReference type="VEuPathDB" id="FungiDB:BO80DRAFT_352252"/>
<protein>
    <recommendedName>
        <fullName evidence="9">5-oxoprolinase</fullName>
    </recommendedName>
</protein>
<dbReference type="InterPro" id="IPR002821">
    <property type="entry name" value="Hydantoinase_A"/>
</dbReference>
<dbReference type="OrthoDB" id="4416239at2759"/>
<dbReference type="Pfam" id="PF02538">
    <property type="entry name" value="Hydantoinase_B"/>
    <property type="match status" value="1"/>
</dbReference>
<name>A0A395H4G1_9EURO</name>
<dbReference type="GO" id="GO:0017168">
    <property type="term" value="F:5-oxoprolinase (ATP-hydrolyzing) activity"/>
    <property type="evidence" value="ECO:0007669"/>
    <property type="project" value="TreeGrafter"/>
</dbReference>
<dbReference type="InterPro" id="IPR008040">
    <property type="entry name" value="Hydant_A_N"/>
</dbReference>
<dbReference type="InterPro" id="IPR045079">
    <property type="entry name" value="Oxoprolinase-like"/>
</dbReference>
<feature type="domain" description="Hydantoinase A/oxoprolinase" evidence="3">
    <location>
        <begin position="239"/>
        <end position="537"/>
    </location>
</feature>
<evidence type="ECO:0000259" key="6">
    <source>
        <dbReference type="Pfam" id="PF19278"/>
    </source>
</evidence>
<dbReference type="GO" id="GO:0006749">
    <property type="term" value="P:glutathione metabolic process"/>
    <property type="evidence" value="ECO:0007669"/>
    <property type="project" value="TreeGrafter"/>
</dbReference>
<feature type="domain" description="Hydantoinase B/oxoprolinase" evidence="4">
    <location>
        <begin position="746"/>
        <end position="1272"/>
    </location>
</feature>
<dbReference type="EMBL" id="KZ824431">
    <property type="protein sequence ID" value="RAL02530.1"/>
    <property type="molecule type" value="Genomic_DNA"/>
</dbReference>
<feature type="region of interest" description="Disordered" evidence="2">
    <location>
        <begin position="1289"/>
        <end position="1329"/>
    </location>
</feature>
<proteinExistence type="inferred from homology"/>
<keyword evidence="8" id="KW-1185">Reference proteome</keyword>
<dbReference type="RefSeq" id="XP_025576857.1">
    <property type="nucleotide sequence ID" value="XM_025715615.1"/>
</dbReference>
<evidence type="ECO:0000259" key="3">
    <source>
        <dbReference type="Pfam" id="PF01968"/>
    </source>
</evidence>
<evidence type="ECO:0000259" key="5">
    <source>
        <dbReference type="Pfam" id="PF05378"/>
    </source>
</evidence>
<dbReference type="GO" id="GO:0005829">
    <property type="term" value="C:cytosol"/>
    <property type="evidence" value="ECO:0007669"/>
    <property type="project" value="TreeGrafter"/>
</dbReference>
<feature type="compositionally biased region" description="Polar residues" evidence="2">
    <location>
        <begin position="1296"/>
        <end position="1306"/>
    </location>
</feature>
<feature type="domain" description="Hydantoinase/oxoprolinase N-terminal" evidence="5">
    <location>
        <begin position="8"/>
        <end position="220"/>
    </location>
</feature>
<gene>
    <name evidence="7" type="ORF">BO80DRAFT_352252</name>
</gene>
<dbReference type="InterPro" id="IPR003692">
    <property type="entry name" value="Hydantoinase_B"/>
</dbReference>
<evidence type="ECO:0000256" key="2">
    <source>
        <dbReference type="SAM" id="MobiDB-lite"/>
    </source>
</evidence>
<evidence type="ECO:0008006" key="9">
    <source>
        <dbReference type="Google" id="ProtNLM"/>
    </source>
</evidence>
<evidence type="ECO:0000256" key="1">
    <source>
        <dbReference type="ARBA" id="ARBA00010403"/>
    </source>
</evidence>
<evidence type="ECO:0000259" key="4">
    <source>
        <dbReference type="Pfam" id="PF02538"/>
    </source>
</evidence>
<feature type="region of interest" description="Disordered" evidence="2">
    <location>
        <begin position="1265"/>
        <end position="1284"/>
    </location>
</feature>
<dbReference type="InterPro" id="IPR049517">
    <property type="entry name" value="ACX-like_C"/>
</dbReference>
<organism evidence="7 8">
    <name type="scientific">Aspergillus ibericus CBS 121593</name>
    <dbReference type="NCBI Taxonomy" id="1448316"/>
    <lineage>
        <taxon>Eukaryota</taxon>
        <taxon>Fungi</taxon>
        <taxon>Dikarya</taxon>
        <taxon>Ascomycota</taxon>
        <taxon>Pezizomycotina</taxon>
        <taxon>Eurotiomycetes</taxon>
        <taxon>Eurotiomycetidae</taxon>
        <taxon>Eurotiales</taxon>
        <taxon>Aspergillaceae</taxon>
        <taxon>Aspergillus</taxon>
        <taxon>Aspergillus subgen. Circumdati</taxon>
    </lineage>
</organism>
<accession>A0A395H4G1</accession>
<dbReference type="STRING" id="1448316.A0A395H4G1"/>
<reference evidence="7 8" key="1">
    <citation type="submission" date="2018-02" db="EMBL/GenBank/DDBJ databases">
        <title>The genomes of Aspergillus section Nigri reveals drivers in fungal speciation.</title>
        <authorList>
            <consortium name="DOE Joint Genome Institute"/>
            <person name="Vesth T.C."/>
            <person name="Nybo J."/>
            <person name="Theobald S."/>
            <person name="Brandl J."/>
            <person name="Frisvad J.C."/>
            <person name="Nielsen K.F."/>
            <person name="Lyhne E.K."/>
            <person name="Kogle M.E."/>
            <person name="Kuo A."/>
            <person name="Riley R."/>
            <person name="Clum A."/>
            <person name="Nolan M."/>
            <person name="Lipzen A."/>
            <person name="Salamov A."/>
            <person name="Henrissat B."/>
            <person name="Wiebenga A."/>
            <person name="De vries R.P."/>
            <person name="Grigoriev I.V."/>
            <person name="Mortensen U.H."/>
            <person name="Andersen M.R."/>
            <person name="Baker S.E."/>
        </authorList>
    </citation>
    <scope>NUCLEOTIDE SEQUENCE [LARGE SCALE GENOMIC DNA]</scope>
    <source>
        <strain evidence="7 8">CBS 121593</strain>
    </source>
</reference>
<dbReference type="GeneID" id="37220480"/>